<organism evidence="1 2">
    <name type="scientific">Symbiodinium microadriaticum</name>
    <name type="common">Dinoflagellate</name>
    <name type="synonym">Zooxanthella microadriatica</name>
    <dbReference type="NCBI Taxonomy" id="2951"/>
    <lineage>
        <taxon>Eukaryota</taxon>
        <taxon>Sar</taxon>
        <taxon>Alveolata</taxon>
        <taxon>Dinophyceae</taxon>
        <taxon>Suessiales</taxon>
        <taxon>Symbiodiniaceae</taxon>
        <taxon>Symbiodinium</taxon>
    </lineage>
</organism>
<name>A0A1Q9BXA6_SYMMI</name>
<dbReference type="EMBL" id="LSRX01002621">
    <property type="protein sequence ID" value="OLP75282.1"/>
    <property type="molecule type" value="Genomic_DNA"/>
</dbReference>
<dbReference type="AlphaFoldDB" id="A0A1Q9BXA6"/>
<reference evidence="1 2" key="1">
    <citation type="submission" date="2016-02" db="EMBL/GenBank/DDBJ databases">
        <title>Genome analysis of coral dinoflagellate symbionts highlights evolutionary adaptations to a symbiotic lifestyle.</title>
        <authorList>
            <person name="Aranda M."/>
            <person name="Li Y."/>
            <person name="Liew Y.J."/>
            <person name="Baumgarten S."/>
            <person name="Simakov O."/>
            <person name="Wilson M."/>
            <person name="Piel J."/>
            <person name="Ashoor H."/>
            <person name="Bougouffa S."/>
            <person name="Bajic V.B."/>
            <person name="Ryu T."/>
            <person name="Ravasi T."/>
            <person name="Bayer T."/>
            <person name="Micklem G."/>
            <person name="Kim H."/>
            <person name="Bhak J."/>
            <person name="Lajeunesse T.C."/>
            <person name="Voolstra C.R."/>
        </authorList>
    </citation>
    <scope>NUCLEOTIDE SEQUENCE [LARGE SCALE GENOMIC DNA]</scope>
    <source>
        <strain evidence="1 2">CCMP2467</strain>
    </source>
</reference>
<proteinExistence type="predicted"/>
<gene>
    <name evidence="1" type="ORF">AK812_SmicGene44951</name>
</gene>
<evidence type="ECO:0000313" key="2">
    <source>
        <dbReference type="Proteomes" id="UP000186817"/>
    </source>
</evidence>
<keyword evidence="2" id="KW-1185">Reference proteome</keyword>
<dbReference type="Proteomes" id="UP000186817">
    <property type="component" value="Unassembled WGS sequence"/>
</dbReference>
<protein>
    <submittedName>
        <fullName evidence="1">Uncharacterized protein</fullName>
    </submittedName>
</protein>
<sequence length="145" mass="16109">MECVKKIANIVHIASCVTTCILPLALLGSDCVEISTKVIENEAIGVENCEELNENENKILIRAASAIARRIWIELFGLNTGTLHDIAVFYSPRNWIAVTNRRIFILDDGQIAARLFGCTDVKRLLKTLGSRRIDIDAQIGKVQTE</sequence>
<comment type="caution">
    <text evidence="1">The sequence shown here is derived from an EMBL/GenBank/DDBJ whole genome shotgun (WGS) entry which is preliminary data.</text>
</comment>
<accession>A0A1Q9BXA6</accession>
<evidence type="ECO:0000313" key="1">
    <source>
        <dbReference type="EMBL" id="OLP75282.1"/>
    </source>
</evidence>